<dbReference type="PANTHER" id="PTHR47266">
    <property type="entry name" value="ENDONUCLEASE-RELATED"/>
    <property type="match status" value="1"/>
</dbReference>
<dbReference type="SUPFAM" id="SSF53098">
    <property type="entry name" value="Ribonuclease H-like"/>
    <property type="match status" value="1"/>
</dbReference>
<evidence type="ECO:0000259" key="1">
    <source>
        <dbReference type="PROSITE" id="PS50994"/>
    </source>
</evidence>
<dbReference type="Gene3D" id="3.30.420.10">
    <property type="entry name" value="Ribonuclease H-like superfamily/Ribonuclease H"/>
    <property type="match status" value="1"/>
</dbReference>
<dbReference type="Pfam" id="PF17921">
    <property type="entry name" value="Integrase_H2C2"/>
    <property type="match status" value="1"/>
</dbReference>
<evidence type="ECO:0000313" key="2">
    <source>
        <dbReference type="EMBL" id="GMF26057.1"/>
    </source>
</evidence>
<dbReference type="GO" id="GO:0015074">
    <property type="term" value="P:DNA integration"/>
    <property type="evidence" value="ECO:0007669"/>
    <property type="project" value="InterPro"/>
</dbReference>
<dbReference type="InterPro" id="IPR036397">
    <property type="entry name" value="RNaseH_sf"/>
</dbReference>
<evidence type="ECO:0000313" key="3">
    <source>
        <dbReference type="Proteomes" id="UP001165121"/>
    </source>
</evidence>
<dbReference type="EMBL" id="BSXT01000375">
    <property type="protein sequence ID" value="GMF26057.1"/>
    <property type="molecule type" value="Genomic_DNA"/>
</dbReference>
<dbReference type="InterPro" id="IPR001584">
    <property type="entry name" value="Integrase_cat-core"/>
</dbReference>
<dbReference type="Proteomes" id="UP001165121">
    <property type="component" value="Unassembled WGS sequence"/>
</dbReference>
<dbReference type="AlphaFoldDB" id="A0A9W6U6I1"/>
<reference evidence="2" key="1">
    <citation type="submission" date="2023-04" db="EMBL/GenBank/DDBJ databases">
        <title>Phytophthora fragariaefolia NBRC 109709.</title>
        <authorList>
            <person name="Ichikawa N."/>
            <person name="Sato H."/>
            <person name="Tonouchi N."/>
        </authorList>
    </citation>
    <scope>NUCLEOTIDE SEQUENCE</scope>
    <source>
        <strain evidence="2">NBRC 109709</strain>
    </source>
</reference>
<name>A0A9W6U6I1_9STRA</name>
<accession>A0A9W6U6I1</accession>
<protein>
    <submittedName>
        <fullName evidence="2">Unnamed protein product</fullName>
    </submittedName>
</protein>
<proteinExistence type="predicted"/>
<dbReference type="PROSITE" id="PS50994">
    <property type="entry name" value="INTEGRASE"/>
    <property type="match status" value="1"/>
</dbReference>
<gene>
    <name evidence="2" type="ORF">Pfra01_000482000</name>
</gene>
<comment type="caution">
    <text evidence="2">The sequence shown here is derived from an EMBL/GenBank/DDBJ whole genome shotgun (WGS) entry which is preliminary data.</text>
</comment>
<feature type="domain" description="Integrase catalytic" evidence="1">
    <location>
        <begin position="120"/>
        <end position="277"/>
    </location>
</feature>
<keyword evidence="3" id="KW-1185">Reference proteome</keyword>
<sequence length="285" mass="32125">MTDEEIQRQDQQDREVRGLRRAGHYGGSRIVQDDDVVYVEREDGSRRVVLPAALWVEAFREAHGSIFVSFARTASIRQAGRVYWWPTMRSQVKQWINGCSDCGMRKTKPKQVIPPLRSQGGGMPEGRWTLDVTGPLSATEMGNSYVIAAVDYATRYAVAVMVPSHAASDIARFDAERVVLTYGAIRELINDGAPELGGKVLDKLAELLKKITPVPHRPRLLRLGERFHIIGKDMVAMFMEEQQNDWDGWLPCALHAYNSGQHGTTSLDTTRMILGLWNEVVYDRL</sequence>
<dbReference type="InterPro" id="IPR052160">
    <property type="entry name" value="Gypsy_RT_Integrase-like"/>
</dbReference>
<dbReference type="GO" id="GO:0003676">
    <property type="term" value="F:nucleic acid binding"/>
    <property type="evidence" value="ECO:0007669"/>
    <property type="project" value="InterPro"/>
</dbReference>
<dbReference type="OrthoDB" id="121806at2759"/>
<dbReference type="Gene3D" id="1.10.340.70">
    <property type="match status" value="1"/>
</dbReference>
<dbReference type="InterPro" id="IPR012337">
    <property type="entry name" value="RNaseH-like_sf"/>
</dbReference>
<dbReference type="InterPro" id="IPR041588">
    <property type="entry name" value="Integrase_H2C2"/>
</dbReference>
<organism evidence="2 3">
    <name type="scientific">Phytophthora fragariaefolia</name>
    <dbReference type="NCBI Taxonomy" id="1490495"/>
    <lineage>
        <taxon>Eukaryota</taxon>
        <taxon>Sar</taxon>
        <taxon>Stramenopiles</taxon>
        <taxon>Oomycota</taxon>
        <taxon>Peronosporomycetes</taxon>
        <taxon>Peronosporales</taxon>
        <taxon>Peronosporaceae</taxon>
        <taxon>Phytophthora</taxon>
    </lineage>
</organism>